<gene>
    <name evidence="2" type="ORF">C0Z19_20520</name>
</gene>
<dbReference type="AlphaFoldDB" id="A0A2N7VT12"/>
<comment type="caution">
    <text evidence="2">The sequence shown here is derived from an EMBL/GenBank/DDBJ whole genome shotgun (WGS) entry which is preliminary data.</text>
</comment>
<dbReference type="EMBL" id="PNYB01000019">
    <property type="protein sequence ID" value="PMS20293.1"/>
    <property type="molecule type" value="Genomic_DNA"/>
</dbReference>
<name>A0A2N7VT12_9BURK</name>
<protein>
    <submittedName>
        <fullName evidence="2">Chromosome condensation regulator RCC1</fullName>
    </submittedName>
</protein>
<evidence type="ECO:0000313" key="2">
    <source>
        <dbReference type="EMBL" id="PMS20293.1"/>
    </source>
</evidence>
<dbReference type="Proteomes" id="UP000235347">
    <property type="component" value="Unassembled WGS sequence"/>
</dbReference>
<reference evidence="2 3" key="1">
    <citation type="submission" date="2018-01" db="EMBL/GenBank/DDBJ databases">
        <title>Whole genome analyses suggest that Burkholderia sensu lato contains two further novel genera in the rhizoxinica-symbiotica group Mycetohabitans gen. nov., and Trinickia gen. nov.: implications for the evolution of diazotrophy and nodulation in the Burkholderiaceae.</title>
        <authorList>
            <person name="Estrada-de los Santos P."/>
            <person name="Palmer M."/>
            <person name="Chavez-Ramirez B."/>
            <person name="Beukes C."/>
            <person name="Steenkamp E.T."/>
            <person name="Hirsch A.M."/>
            <person name="Manyaka P."/>
            <person name="Maluk M."/>
            <person name="Lafos M."/>
            <person name="Crook M."/>
            <person name="Gross E."/>
            <person name="Simon M.F."/>
            <person name="Bueno dos Reis Junior F."/>
            <person name="Poole P.S."/>
            <person name="Venter S.N."/>
            <person name="James E.K."/>
        </authorList>
    </citation>
    <scope>NUCLEOTIDE SEQUENCE [LARGE SCALE GENOMIC DNA]</scope>
    <source>
        <strain evidence="2 3">GP25-8</strain>
    </source>
</reference>
<feature type="domain" description="Polysaccharide pyruvyl transferase" evidence="1">
    <location>
        <begin position="154"/>
        <end position="333"/>
    </location>
</feature>
<dbReference type="InterPro" id="IPR007345">
    <property type="entry name" value="Polysacch_pyruvyl_Trfase"/>
</dbReference>
<proteinExistence type="predicted"/>
<keyword evidence="3" id="KW-1185">Reference proteome</keyword>
<accession>A0A2N7VT12</accession>
<dbReference type="RefSeq" id="WP_102611664.1">
    <property type="nucleotide sequence ID" value="NZ_CADIKD010000038.1"/>
</dbReference>
<evidence type="ECO:0000259" key="1">
    <source>
        <dbReference type="Pfam" id="PF04230"/>
    </source>
</evidence>
<organism evidence="2 3">
    <name type="scientific">Trinickia soli</name>
    <dbReference type="NCBI Taxonomy" id="380675"/>
    <lineage>
        <taxon>Bacteria</taxon>
        <taxon>Pseudomonadati</taxon>
        <taxon>Pseudomonadota</taxon>
        <taxon>Betaproteobacteria</taxon>
        <taxon>Burkholderiales</taxon>
        <taxon>Burkholderiaceae</taxon>
        <taxon>Trinickia</taxon>
    </lineage>
</organism>
<dbReference type="Pfam" id="PF04230">
    <property type="entry name" value="PS_pyruv_trans"/>
    <property type="match status" value="1"/>
</dbReference>
<sequence>MPDTVTAIETILFGAFDRHNFGDLLFPHIAARMLPGRHLRFAGLAAGDLTACGGHHVEAIATLAHAYPDQPVDIVHVGGELLTCNAWEAAVMLSSGKHAKSVIDQRSAWLWVPLEWADDRLRSPARAPYVLPRRYFAQTRTLAFNAVGGVDLQKCEPRLRAEVVETLRGATDISVRDIVTQRALEANGVAARLLPDPAVMVDELFGDLIRSQMSGEPVSSVRDACPNGYLAVQFSADFGDDRTLDEIAAQLDAVASSEGLGIAFFRAGIAPWHDDLDVFERTRQRMRTPSVHVMTSPNVWDICALIAGSSAYCGSSLHGRIVAAAFALPRVNIRHPALTRPDSKQTAFAATWEHEDMPADVGVAHIAQGVDAALRIERVRLERMATALARTYKEGFAHLSALLA</sequence>
<evidence type="ECO:0000313" key="3">
    <source>
        <dbReference type="Proteomes" id="UP000235347"/>
    </source>
</evidence>